<evidence type="ECO:0000256" key="4">
    <source>
        <dbReference type="ARBA" id="ARBA00022475"/>
    </source>
</evidence>
<evidence type="ECO:0000313" key="13">
    <source>
        <dbReference type="Proteomes" id="UP000051802"/>
    </source>
</evidence>
<dbReference type="Gene3D" id="1.10.40.60">
    <property type="entry name" value="EpsJ-like"/>
    <property type="match status" value="1"/>
</dbReference>
<evidence type="ECO:0000256" key="8">
    <source>
        <dbReference type="ARBA" id="ARBA00022989"/>
    </source>
</evidence>
<keyword evidence="3 10" id="KW-0813">Transport</keyword>
<name>A0A0R0AT18_9GAMM</name>
<keyword evidence="6" id="KW-0812">Transmembrane</keyword>
<keyword evidence="9 10" id="KW-0472">Membrane</keyword>
<keyword evidence="8" id="KW-1133">Transmembrane helix</keyword>
<dbReference type="InterPro" id="IPR038072">
    <property type="entry name" value="GspK_central_sf"/>
</dbReference>
<organism evidence="12 13">
    <name type="scientific">Stenotrophomonas panacihumi</name>
    <dbReference type="NCBI Taxonomy" id="676599"/>
    <lineage>
        <taxon>Bacteria</taxon>
        <taxon>Pseudomonadati</taxon>
        <taxon>Pseudomonadota</taxon>
        <taxon>Gammaproteobacteria</taxon>
        <taxon>Lysobacterales</taxon>
        <taxon>Lysobacteraceae</taxon>
        <taxon>Stenotrophomonas</taxon>
    </lineage>
</organism>
<sequence length="286" mass="30027">MNRRMRGVALVLVLWLIVLLTAMVGAFALAARVEHGQDAVLRGNVRGQMVARAGLEYALWRLRAEPATRWRPDGRAYAWAFDGVPVQVRIVDEGGKVDLNAAPPALLAGLVRALGAEPSRAQAIAAAIVDWRDADSLQAPNGAEDADYAAAGLPYGAKDAPFESLGELRLVLGVDADLYRQLLPNVTIHGQRAQPVAAFAPGPVLMAMGTDPGPVLAARQAPAGASVTQVDPAAMAAGTGTYSIESRARLGEGREVVLRAVVRAGSAVARDSAYTVLQWEEGAAVQ</sequence>
<evidence type="ECO:0000256" key="9">
    <source>
        <dbReference type="ARBA" id="ARBA00023136"/>
    </source>
</evidence>
<evidence type="ECO:0000256" key="6">
    <source>
        <dbReference type="ARBA" id="ARBA00022692"/>
    </source>
</evidence>
<evidence type="ECO:0000256" key="5">
    <source>
        <dbReference type="ARBA" id="ARBA00022519"/>
    </source>
</evidence>
<keyword evidence="7" id="KW-0653">Protein transport</keyword>
<keyword evidence="5 10" id="KW-0997">Cell inner membrane</keyword>
<keyword evidence="13" id="KW-1185">Reference proteome</keyword>
<dbReference type="RefSeq" id="WP_057645943.1">
    <property type="nucleotide sequence ID" value="NZ_LLXU01000062.1"/>
</dbReference>
<dbReference type="GO" id="GO:0005886">
    <property type="term" value="C:plasma membrane"/>
    <property type="evidence" value="ECO:0007669"/>
    <property type="project" value="UniProtKB-SubCell"/>
</dbReference>
<feature type="domain" description="T2SS protein K first SAM-like" evidence="11">
    <location>
        <begin position="101"/>
        <end position="188"/>
    </location>
</feature>
<dbReference type="STRING" id="676599.ARC20_07455"/>
<evidence type="ECO:0000256" key="7">
    <source>
        <dbReference type="ARBA" id="ARBA00022927"/>
    </source>
</evidence>
<dbReference type="GO" id="GO:0009306">
    <property type="term" value="P:protein secretion"/>
    <property type="evidence" value="ECO:0007669"/>
    <property type="project" value="InterPro"/>
</dbReference>
<dbReference type="AlphaFoldDB" id="A0A0R0AT18"/>
<comment type="subcellular location">
    <subcellularLocation>
        <location evidence="1 10">Cell inner membrane</location>
    </subcellularLocation>
</comment>
<dbReference type="InterPro" id="IPR049031">
    <property type="entry name" value="T2SSK_SAM-like_1st"/>
</dbReference>
<dbReference type="PIRSF" id="PIRSF002786">
    <property type="entry name" value="XcpX"/>
    <property type="match status" value="1"/>
</dbReference>
<evidence type="ECO:0000256" key="3">
    <source>
        <dbReference type="ARBA" id="ARBA00022448"/>
    </source>
</evidence>
<accession>A0A0R0AT18</accession>
<keyword evidence="4 10" id="KW-1003">Cell membrane</keyword>
<comment type="similarity">
    <text evidence="2 10">Belongs to the GSP K family.</text>
</comment>
<dbReference type="Pfam" id="PF21687">
    <property type="entry name" value="T2SSK_1st"/>
    <property type="match status" value="1"/>
</dbReference>
<evidence type="ECO:0000256" key="1">
    <source>
        <dbReference type="ARBA" id="ARBA00004533"/>
    </source>
</evidence>
<dbReference type="Proteomes" id="UP000051802">
    <property type="component" value="Unassembled WGS sequence"/>
</dbReference>
<evidence type="ECO:0000259" key="11">
    <source>
        <dbReference type="Pfam" id="PF21687"/>
    </source>
</evidence>
<evidence type="ECO:0000256" key="2">
    <source>
        <dbReference type="ARBA" id="ARBA00007246"/>
    </source>
</evidence>
<gene>
    <name evidence="12" type="ORF">ARC20_07455</name>
</gene>
<dbReference type="PANTHER" id="PTHR38831:SF2">
    <property type="entry name" value="TYPE II SECRETION SYSTEM PROTEIN K"/>
    <property type="match status" value="1"/>
</dbReference>
<comment type="caution">
    <text evidence="12">The sequence shown here is derived from an EMBL/GenBank/DDBJ whole genome shotgun (WGS) entry which is preliminary data.</text>
</comment>
<evidence type="ECO:0000313" key="12">
    <source>
        <dbReference type="EMBL" id="KRG45554.1"/>
    </source>
</evidence>
<reference evidence="12 13" key="1">
    <citation type="submission" date="2015-10" db="EMBL/GenBank/DDBJ databases">
        <title>Genome sequencing and analysis of members of genus Stenotrophomonas.</title>
        <authorList>
            <person name="Patil P.P."/>
            <person name="Midha S."/>
            <person name="Patil P.B."/>
        </authorList>
    </citation>
    <scope>NUCLEOTIDE SEQUENCE [LARGE SCALE GENOMIC DNA]</scope>
    <source>
        <strain evidence="12 13">JCM 16536</strain>
    </source>
</reference>
<dbReference type="InterPro" id="IPR005628">
    <property type="entry name" value="GspK"/>
</dbReference>
<protein>
    <recommendedName>
        <fullName evidence="10">Type II secretion system protein K</fullName>
    </recommendedName>
</protein>
<evidence type="ECO:0000256" key="10">
    <source>
        <dbReference type="PIRNR" id="PIRNR002786"/>
    </source>
</evidence>
<proteinExistence type="inferred from homology"/>
<dbReference type="EMBL" id="LLXU01000062">
    <property type="protein sequence ID" value="KRG45554.1"/>
    <property type="molecule type" value="Genomic_DNA"/>
</dbReference>
<dbReference type="SUPFAM" id="SSF158544">
    <property type="entry name" value="GspK insert domain-like"/>
    <property type="match status" value="1"/>
</dbReference>
<dbReference type="PANTHER" id="PTHR38831">
    <property type="entry name" value="TYPE II SECRETION SYSTEM PROTEIN K"/>
    <property type="match status" value="1"/>
</dbReference>